<dbReference type="KEGG" id="byl:A4V09_03875"/>
<keyword evidence="8 10" id="KW-0233">DNA recombination</keyword>
<feature type="active site" evidence="10">
    <location>
        <position position="146"/>
    </location>
</feature>
<accession>A0A1C7I809</accession>
<keyword evidence="3 10" id="KW-0963">Cytoplasm</keyword>
<evidence type="ECO:0000256" key="9">
    <source>
        <dbReference type="ARBA" id="ARBA00023306"/>
    </source>
</evidence>
<dbReference type="InterPro" id="IPR010998">
    <property type="entry name" value="Integrase_recombinase_N"/>
</dbReference>
<evidence type="ECO:0000313" key="13">
    <source>
        <dbReference type="EMBL" id="ANU74973.1"/>
    </source>
</evidence>
<keyword evidence="4 10" id="KW-0132">Cell division</keyword>
<dbReference type="Pfam" id="PF02899">
    <property type="entry name" value="Phage_int_SAM_1"/>
    <property type="match status" value="1"/>
</dbReference>
<evidence type="ECO:0000256" key="3">
    <source>
        <dbReference type="ARBA" id="ARBA00022490"/>
    </source>
</evidence>
<dbReference type="PANTHER" id="PTHR30349:SF81">
    <property type="entry name" value="TYROSINE RECOMBINASE XERC"/>
    <property type="match status" value="1"/>
</dbReference>
<dbReference type="Pfam" id="PF00589">
    <property type="entry name" value="Phage_integrase"/>
    <property type="match status" value="1"/>
</dbReference>
<name>A0A1C7I809_9FIRM</name>
<dbReference type="GO" id="GO:0005737">
    <property type="term" value="C:cytoplasm"/>
    <property type="evidence" value="ECO:0007669"/>
    <property type="project" value="UniProtKB-SubCell"/>
</dbReference>
<dbReference type="GO" id="GO:0007059">
    <property type="term" value="P:chromosome segregation"/>
    <property type="evidence" value="ECO:0007669"/>
    <property type="project" value="UniProtKB-UniRule"/>
</dbReference>
<dbReference type="SUPFAM" id="SSF56349">
    <property type="entry name" value="DNA breaking-rejoining enzymes"/>
    <property type="match status" value="1"/>
</dbReference>
<dbReference type="PROSITE" id="PS51900">
    <property type="entry name" value="CB"/>
    <property type="match status" value="1"/>
</dbReference>
<dbReference type="HAMAP" id="MF_01808">
    <property type="entry name" value="Recomb_XerC_XerD"/>
    <property type="match status" value="1"/>
</dbReference>
<dbReference type="OrthoDB" id="9801717at2"/>
<dbReference type="STRING" id="1796616.A4V09_03875"/>
<dbReference type="InterPro" id="IPR002104">
    <property type="entry name" value="Integrase_catalytic"/>
</dbReference>
<feature type="active site" evidence="10">
    <location>
        <position position="240"/>
    </location>
</feature>
<proteinExistence type="inferred from homology"/>
<dbReference type="InterPro" id="IPR011010">
    <property type="entry name" value="DNA_brk_join_enz"/>
</dbReference>
<dbReference type="CDD" id="cd00798">
    <property type="entry name" value="INT_XerDC_C"/>
    <property type="match status" value="1"/>
</dbReference>
<dbReference type="InterPro" id="IPR004107">
    <property type="entry name" value="Integrase_SAM-like_N"/>
</dbReference>
<comment type="similarity">
    <text evidence="2">Belongs to the 'phage' integrase family. XerD subfamily.</text>
</comment>
<evidence type="ECO:0000259" key="11">
    <source>
        <dbReference type="PROSITE" id="PS51898"/>
    </source>
</evidence>
<keyword evidence="7 10" id="KW-0238">DNA-binding</keyword>
<dbReference type="GO" id="GO:0051301">
    <property type="term" value="P:cell division"/>
    <property type="evidence" value="ECO:0007669"/>
    <property type="project" value="UniProtKB-KW"/>
</dbReference>
<dbReference type="GO" id="GO:0009037">
    <property type="term" value="F:tyrosine-based site-specific recombinase activity"/>
    <property type="evidence" value="ECO:0007669"/>
    <property type="project" value="UniProtKB-UniRule"/>
</dbReference>
<comment type="subcellular location">
    <subcellularLocation>
        <location evidence="1 10">Cytoplasm</location>
    </subcellularLocation>
</comment>
<dbReference type="NCBIfam" id="NF040815">
    <property type="entry name" value="recomb_XerA_Arch"/>
    <property type="match status" value="1"/>
</dbReference>
<dbReference type="NCBIfam" id="NF001399">
    <property type="entry name" value="PRK00283.1"/>
    <property type="match status" value="1"/>
</dbReference>
<feature type="domain" description="Core-binding (CB)" evidence="12">
    <location>
        <begin position="1"/>
        <end position="85"/>
    </location>
</feature>
<dbReference type="Gene3D" id="1.10.443.10">
    <property type="entry name" value="Intergrase catalytic core"/>
    <property type="match status" value="1"/>
</dbReference>
<keyword evidence="5 10" id="KW-0159">Chromosome partition</keyword>
<evidence type="ECO:0000256" key="8">
    <source>
        <dbReference type="ARBA" id="ARBA00023172"/>
    </source>
</evidence>
<dbReference type="EMBL" id="CP015405">
    <property type="protein sequence ID" value="ANU74973.1"/>
    <property type="molecule type" value="Genomic_DNA"/>
</dbReference>
<evidence type="ECO:0000259" key="12">
    <source>
        <dbReference type="PROSITE" id="PS51900"/>
    </source>
</evidence>
<evidence type="ECO:0000256" key="4">
    <source>
        <dbReference type="ARBA" id="ARBA00022618"/>
    </source>
</evidence>
<dbReference type="InterPro" id="IPR023009">
    <property type="entry name" value="Tyrosine_recombinase_XerC/XerD"/>
</dbReference>
<dbReference type="InterPro" id="IPR050090">
    <property type="entry name" value="Tyrosine_recombinase_XerCD"/>
</dbReference>
<dbReference type="InterPro" id="IPR013762">
    <property type="entry name" value="Integrase-like_cat_sf"/>
</dbReference>
<keyword evidence="6 10" id="KW-0229">DNA integration</keyword>
<evidence type="ECO:0000256" key="6">
    <source>
        <dbReference type="ARBA" id="ARBA00022908"/>
    </source>
</evidence>
<feature type="active site" evidence="10">
    <location>
        <position position="243"/>
    </location>
</feature>
<dbReference type="Gene3D" id="1.10.150.130">
    <property type="match status" value="1"/>
</dbReference>
<evidence type="ECO:0000313" key="14">
    <source>
        <dbReference type="Proteomes" id="UP000092574"/>
    </source>
</evidence>
<comment type="subunit">
    <text evidence="10">Forms a cyclic heterotetrameric complex composed of two molecules of XerC and two molecules of XerD.</text>
</comment>
<feature type="domain" description="Tyr recombinase" evidence="11">
    <location>
        <begin position="106"/>
        <end position="288"/>
    </location>
</feature>
<evidence type="ECO:0000256" key="7">
    <source>
        <dbReference type="ARBA" id="ARBA00023125"/>
    </source>
</evidence>
<dbReference type="NCBIfam" id="TIGR02225">
    <property type="entry name" value="recomb_XerD"/>
    <property type="match status" value="1"/>
</dbReference>
<comment type="caution">
    <text evidence="10">Lacks conserved residue(s) required for the propagation of feature annotation.</text>
</comment>
<feature type="active site" evidence="10">
    <location>
        <position position="266"/>
    </location>
</feature>
<dbReference type="PROSITE" id="PS51898">
    <property type="entry name" value="TYR_RECOMBINASE"/>
    <property type="match status" value="1"/>
</dbReference>
<dbReference type="InterPro" id="IPR011932">
    <property type="entry name" value="Recomb_XerD"/>
</dbReference>
<dbReference type="GO" id="GO:0003677">
    <property type="term" value="F:DNA binding"/>
    <property type="evidence" value="ECO:0007669"/>
    <property type="project" value="UniProtKB-UniRule"/>
</dbReference>
<keyword evidence="9 10" id="KW-0131">Cell cycle</keyword>
<dbReference type="InterPro" id="IPR044068">
    <property type="entry name" value="CB"/>
</dbReference>
<dbReference type="PANTHER" id="PTHR30349">
    <property type="entry name" value="PHAGE INTEGRASE-RELATED"/>
    <property type="match status" value="1"/>
</dbReference>
<organism evidence="13 14">
    <name type="scientific">Blautia pseudococcoides</name>
    <dbReference type="NCBI Taxonomy" id="1796616"/>
    <lineage>
        <taxon>Bacteria</taxon>
        <taxon>Bacillati</taxon>
        <taxon>Bacillota</taxon>
        <taxon>Clostridia</taxon>
        <taxon>Lachnospirales</taxon>
        <taxon>Lachnospiraceae</taxon>
        <taxon>Blautia</taxon>
    </lineage>
</organism>
<evidence type="ECO:0000256" key="10">
    <source>
        <dbReference type="HAMAP-Rule" id="MF_01808"/>
    </source>
</evidence>
<dbReference type="AlphaFoldDB" id="A0A1C7I809"/>
<dbReference type="Proteomes" id="UP000092574">
    <property type="component" value="Chromosome"/>
</dbReference>
<dbReference type="GO" id="GO:0006313">
    <property type="term" value="P:DNA transposition"/>
    <property type="evidence" value="ECO:0007669"/>
    <property type="project" value="UniProtKB-UniRule"/>
</dbReference>
<protein>
    <recommendedName>
        <fullName evidence="10">Tyrosine recombinase XerC</fullName>
    </recommendedName>
</protein>
<comment type="similarity">
    <text evidence="10">Belongs to the 'phage' integrase family. XerC subfamily.</text>
</comment>
<feature type="active site" description="O-(3'-phospho-DNA)-tyrosine intermediate" evidence="10">
    <location>
        <position position="275"/>
    </location>
</feature>
<evidence type="ECO:0000256" key="2">
    <source>
        <dbReference type="ARBA" id="ARBA00010450"/>
    </source>
</evidence>
<evidence type="ECO:0000256" key="1">
    <source>
        <dbReference type="ARBA" id="ARBA00004496"/>
    </source>
</evidence>
<evidence type="ECO:0000256" key="5">
    <source>
        <dbReference type="ARBA" id="ARBA00022829"/>
    </source>
</evidence>
<comment type="function">
    <text evidence="10">Site-specific tyrosine recombinase, which acts by catalyzing the cutting and rejoining of the recombining DNA molecules. The XerC-XerD complex is essential to convert dimers of the bacterial chromosome into monomers to permit their segregation at cell division. It also contributes to the segregational stability of plasmids.</text>
</comment>
<sequence>MKCEIEEFIAYLHNTKGTSKNTEVSYERDLRKMEQFLGNEGVDRVQNVTATNLNSFEMYLEREKFAASTISRSIASMRAFFQYCCQQGLLLENPADILKAPKIEKKMPGILTVEEVDLLLNQPKENTAKGVRDKAMLELLYATGIRVSELIGLKLENINLKLGYITCEASEKERVIPFGNAAKKAVKEYLEQAREELLSHKESDCLFVNCSGKPMSRQGFWKVLKTYAASAGIQQDITPHTLRHSFAAHLVQNGADLKSVQEMLGHSDISTTQIYLNMNVNKIRDVYLKAHPRK</sequence>
<dbReference type="RefSeq" id="WP_065541194.1">
    <property type="nucleotide sequence ID" value="NZ_CP015405.2"/>
</dbReference>
<reference evidence="13" key="1">
    <citation type="submission" date="2017-04" db="EMBL/GenBank/DDBJ databases">
        <title>Complete Genome Sequences of Twelve Strains of a Stable Defined Moderately Diverse Mouse Microbiota 2 (sDMDMm2).</title>
        <authorList>
            <person name="Uchimura Y."/>
            <person name="Wyss M."/>
            <person name="Brugiroux S."/>
            <person name="Limenitakis J.P."/>
            <person name="Stecher B."/>
            <person name="McCoy K.D."/>
            <person name="Macpherson A.J."/>
        </authorList>
    </citation>
    <scope>NUCLEOTIDE SEQUENCE</scope>
    <source>
        <strain evidence="13">YL58</strain>
    </source>
</reference>
<gene>
    <name evidence="10" type="primary">xerC</name>
    <name evidence="13" type="ORF">A4V09_03875</name>
</gene>
<keyword evidence="14" id="KW-1185">Reference proteome</keyword>